<dbReference type="Gene3D" id="4.10.240.10">
    <property type="entry name" value="Zn(2)-C6 fungal-type DNA-binding domain"/>
    <property type="match status" value="1"/>
</dbReference>
<comment type="caution">
    <text evidence="8">The sequence shown here is derived from an EMBL/GenBank/DDBJ whole genome shotgun (WGS) entry which is preliminary data.</text>
</comment>
<dbReference type="Pfam" id="PF04082">
    <property type="entry name" value="Fungal_trans"/>
    <property type="match status" value="1"/>
</dbReference>
<keyword evidence="4" id="KW-0804">Transcription</keyword>
<dbReference type="GO" id="GO:0003677">
    <property type="term" value="F:DNA binding"/>
    <property type="evidence" value="ECO:0007669"/>
    <property type="project" value="UniProtKB-KW"/>
</dbReference>
<feature type="compositionally biased region" description="Polar residues" evidence="6">
    <location>
        <begin position="117"/>
        <end position="132"/>
    </location>
</feature>
<gene>
    <name evidence="8" type="ORF">N7509_013057</name>
</gene>
<feature type="region of interest" description="Disordered" evidence="6">
    <location>
        <begin position="104"/>
        <end position="141"/>
    </location>
</feature>
<dbReference type="EMBL" id="JAPZBU010000012">
    <property type="protein sequence ID" value="KAJ5376171.1"/>
    <property type="molecule type" value="Genomic_DNA"/>
</dbReference>
<evidence type="ECO:0000313" key="9">
    <source>
        <dbReference type="Proteomes" id="UP001147747"/>
    </source>
</evidence>
<dbReference type="CDD" id="cd12148">
    <property type="entry name" value="fungal_TF_MHR"/>
    <property type="match status" value="1"/>
</dbReference>
<keyword evidence="1" id="KW-0479">Metal-binding</keyword>
<keyword evidence="9" id="KW-1185">Reference proteome</keyword>
<feature type="compositionally biased region" description="Polar residues" evidence="6">
    <location>
        <begin position="1"/>
        <end position="14"/>
    </location>
</feature>
<dbReference type="OrthoDB" id="5392779at2759"/>
<keyword evidence="3" id="KW-0238">DNA-binding</keyword>
<evidence type="ECO:0000256" key="6">
    <source>
        <dbReference type="SAM" id="MobiDB-lite"/>
    </source>
</evidence>
<keyword evidence="2" id="KW-0805">Transcription regulation</keyword>
<feature type="region of interest" description="Disordered" evidence="6">
    <location>
        <begin position="1"/>
        <end position="26"/>
    </location>
</feature>
<dbReference type="PANTHER" id="PTHR47840">
    <property type="entry name" value="ZN(II)2CYS6 TRANSCRIPTION FACTOR (EUROFUNG)-RELATED"/>
    <property type="match status" value="1"/>
</dbReference>
<dbReference type="SMART" id="SM00906">
    <property type="entry name" value="Fungal_trans"/>
    <property type="match status" value="1"/>
</dbReference>
<dbReference type="GO" id="GO:0000981">
    <property type="term" value="F:DNA-binding transcription factor activity, RNA polymerase II-specific"/>
    <property type="evidence" value="ECO:0007669"/>
    <property type="project" value="InterPro"/>
</dbReference>
<evidence type="ECO:0000256" key="2">
    <source>
        <dbReference type="ARBA" id="ARBA00023015"/>
    </source>
</evidence>
<organism evidence="8 9">
    <name type="scientific">Penicillium cosmopolitanum</name>
    <dbReference type="NCBI Taxonomy" id="1131564"/>
    <lineage>
        <taxon>Eukaryota</taxon>
        <taxon>Fungi</taxon>
        <taxon>Dikarya</taxon>
        <taxon>Ascomycota</taxon>
        <taxon>Pezizomycotina</taxon>
        <taxon>Eurotiomycetes</taxon>
        <taxon>Eurotiomycetidae</taxon>
        <taxon>Eurotiales</taxon>
        <taxon>Aspergillaceae</taxon>
        <taxon>Penicillium</taxon>
    </lineage>
</organism>
<reference evidence="8" key="2">
    <citation type="journal article" date="2023" name="IMA Fungus">
        <title>Comparative genomic study of the Penicillium genus elucidates a diverse pangenome and 15 lateral gene transfer events.</title>
        <authorList>
            <person name="Petersen C."/>
            <person name="Sorensen T."/>
            <person name="Nielsen M.R."/>
            <person name="Sondergaard T.E."/>
            <person name="Sorensen J.L."/>
            <person name="Fitzpatrick D.A."/>
            <person name="Frisvad J.C."/>
            <person name="Nielsen K.L."/>
        </authorList>
    </citation>
    <scope>NUCLEOTIDE SEQUENCE</scope>
    <source>
        <strain evidence="8">IBT 29677</strain>
    </source>
</reference>
<dbReference type="InterPro" id="IPR007219">
    <property type="entry name" value="XnlR_reg_dom"/>
</dbReference>
<accession>A0A9W9SCI9</accession>
<reference evidence="8" key="1">
    <citation type="submission" date="2022-12" db="EMBL/GenBank/DDBJ databases">
        <authorList>
            <person name="Petersen C."/>
        </authorList>
    </citation>
    <scope>NUCLEOTIDE SEQUENCE</scope>
    <source>
        <strain evidence="8">IBT 29677</strain>
    </source>
</reference>
<protein>
    <recommendedName>
        <fullName evidence="7">Zn(2)-C6 fungal-type domain-containing protein</fullName>
    </recommendedName>
</protein>
<proteinExistence type="predicted"/>
<dbReference type="GO" id="GO:0008270">
    <property type="term" value="F:zinc ion binding"/>
    <property type="evidence" value="ECO:0007669"/>
    <property type="project" value="InterPro"/>
</dbReference>
<keyword evidence="5" id="KW-0539">Nucleus</keyword>
<dbReference type="GO" id="GO:0006351">
    <property type="term" value="P:DNA-templated transcription"/>
    <property type="evidence" value="ECO:0007669"/>
    <property type="project" value="InterPro"/>
</dbReference>
<sequence>MDAASDQRTAQAHRSPTLDPEYWDSAPPLKRKKLRKGTRSCWECKRRKMKCVFDGPDNAVCVGCHTRWTKCVSQEFPEKVPTISTILDDNRQLRSRLRRVESQLAGLPTPPSVCKHPSSNASPPSHGPINTPTEDRHPQDDLILDRNSSSAHAIGDPGASGADALSRTLWGFLPSRQDTAIIYKASGGHHSIPFHEVLTTPYGILNQDGGLRSQERLREVPGPNSHPIARHMLHLASFLQHLHPDPDLNEELRGISEAPQAIRERLADKAISLVTTNVRFVGSFEFLECIMIESLYQANCGYLRRSWMTARRAMTIAQSMGFHRSGARTQYTVLHPQTKAYPDIMWFRIVFYDRQMCLILGMPQGTSDQSMASDAMLAKDSASGRLERIHCVIASQILDRNESDSVSYDYSWTQNLDKQLQRAARNLPSRWWLVPNLSGEKQYSQALFWEMRRLSEQLFHYNLLNQLHLPYLFRDSLERKFDYSRITCVNASREILSRFIMLRR</sequence>
<evidence type="ECO:0000313" key="8">
    <source>
        <dbReference type="EMBL" id="KAJ5376171.1"/>
    </source>
</evidence>
<feature type="domain" description="Zn(2)-C6 fungal-type" evidence="7">
    <location>
        <begin position="40"/>
        <end position="71"/>
    </location>
</feature>
<evidence type="ECO:0000259" key="7">
    <source>
        <dbReference type="PROSITE" id="PS00463"/>
    </source>
</evidence>
<dbReference type="CDD" id="cd00067">
    <property type="entry name" value="GAL4"/>
    <property type="match status" value="1"/>
</dbReference>
<dbReference type="AlphaFoldDB" id="A0A9W9SCI9"/>
<dbReference type="RefSeq" id="XP_056481201.1">
    <property type="nucleotide sequence ID" value="XM_056637694.1"/>
</dbReference>
<dbReference type="SUPFAM" id="SSF57701">
    <property type="entry name" value="Zn2/Cys6 DNA-binding domain"/>
    <property type="match status" value="1"/>
</dbReference>
<dbReference type="InterPro" id="IPR001138">
    <property type="entry name" value="Zn2Cys6_DnaBD"/>
</dbReference>
<evidence type="ECO:0000256" key="1">
    <source>
        <dbReference type="ARBA" id="ARBA00022723"/>
    </source>
</evidence>
<evidence type="ECO:0000256" key="5">
    <source>
        <dbReference type="ARBA" id="ARBA00023242"/>
    </source>
</evidence>
<evidence type="ECO:0000256" key="4">
    <source>
        <dbReference type="ARBA" id="ARBA00023163"/>
    </source>
</evidence>
<dbReference type="Pfam" id="PF00172">
    <property type="entry name" value="Zn_clus"/>
    <property type="match status" value="1"/>
</dbReference>
<evidence type="ECO:0000256" key="3">
    <source>
        <dbReference type="ARBA" id="ARBA00023125"/>
    </source>
</evidence>
<dbReference type="PROSITE" id="PS00463">
    <property type="entry name" value="ZN2_CY6_FUNGAL_1"/>
    <property type="match status" value="1"/>
</dbReference>
<name>A0A9W9SCI9_9EURO</name>
<dbReference type="InterPro" id="IPR036864">
    <property type="entry name" value="Zn2-C6_fun-type_DNA-bd_sf"/>
</dbReference>
<dbReference type="Proteomes" id="UP001147747">
    <property type="component" value="Unassembled WGS sequence"/>
</dbReference>
<dbReference type="GeneID" id="81376674"/>
<dbReference type="PANTHER" id="PTHR47840:SF1">
    <property type="entry name" value="ZN(II)2CYS6 TRANSCRIPTION FACTOR (EUROFUNG)"/>
    <property type="match status" value="1"/>
</dbReference>